<sequence length="639" mass="68423">MLHQLSRLLSGEKRQRLLSAAVGPLYSAAASEALSLRLAAQRAALLTAYGLQLQQQKQDTEANTLNGVSLQQLTGVSTRFCLEPPLHLLGCLCDCRILQQQQQQKHLWRYSSSSSSNSSSRWFVGYATSRQLAATGAARGLRDPLSNFRRCSSSSSSSSDPLEQQQQEQLQQQRALLPHPLYGVSDAACCLCIEVKKQLTAGSSSNCLSAAVLSLWGVCTNKPLSSSSSTSSSSKNKTSSKSESSSSSSNNSKLQQDKPQQLSAAAAAFARLSRDEFLDTQRAVAAAVAREAIIRRRVCLAPQIDIAKCLHYKPEEKPPVPAAAAAAAATAAAAAGAAKGAAATAAEAAGAAAAEAATPKRRAPTAAATAAAAAALSPLRRWAGLVGTTKEGMSLEALWRGARGSGEQQQQRLPQRFWLHLIDNFELNFVPKLSIKPHSITSLPSAVQAAQRKTYKDVARGCGSLLPPDPASPLNGSDCTFIRSLADLYAFIQDLESWGKDFIIDPYKIYSHIYKLNALTANPNILKVFCGAQQQILYLQRDFSVYVVNCFDLAAAEAFFASSSVSSSSVSSSSVSSSSVSSASILFKYLGIKLKRITEEEWIERPLSPRVISALVKEIHFLPYLSLCLYNRLAASASP</sequence>
<feature type="compositionally biased region" description="Low complexity" evidence="1">
    <location>
        <begin position="225"/>
        <end position="253"/>
    </location>
</feature>
<dbReference type="GO" id="GO:0005730">
    <property type="term" value="C:nucleolus"/>
    <property type="evidence" value="ECO:0007669"/>
    <property type="project" value="TreeGrafter"/>
</dbReference>
<dbReference type="AlphaFoldDB" id="U6GAK5"/>
<feature type="region of interest" description="Disordered" evidence="1">
    <location>
        <begin position="223"/>
        <end position="260"/>
    </location>
</feature>
<dbReference type="InterPro" id="IPR045092">
    <property type="entry name" value="Rrp6-like"/>
</dbReference>
<dbReference type="RefSeq" id="XP_013253065.1">
    <property type="nucleotide sequence ID" value="XM_013397611.1"/>
</dbReference>
<dbReference type="PANTHER" id="PTHR12124:SF47">
    <property type="entry name" value="EXOSOME COMPONENT 10"/>
    <property type="match status" value="1"/>
</dbReference>
<feature type="region of interest" description="Disordered" evidence="1">
    <location>
        <begin position="148"/>
        <end position="171"/>
    </location>
</feature>
<dbReference type="InterPro" id="IPR012337">
    <property type="entry name" value="RNaseH-like_sf"/>
</dbReference>
<dbReference type="InterPro" id="IPR036397">
    <property type="entry name" value="RNaseH_sf"/>
</dbReference>
<reference evidence="3" key="2">
    <citation type="submission" date="2013-10" db="EMBL/GenBank/DDBJ databases">
        <authorList>
            <person name="Aslett M."/>
        </authorList>
    </citation>
    <scope>NUCLEOTIDE SEQUENCE</scope>
    <source>
        <strain evidence="3">Houghton</strain>
    </source>
</reference>
<dbReference type="GO" id="GO:0071037">
    <property type="term" value="P:nuclear polyadenylation-dependent snRNA catabolic process"/>
    <property type="evidence" value="ECO:0007669"/>
    <property type="project" value="TreeGrafter"/>
</dbReference>
<dbReference type="GO" id="GO:0071038">
    <property type="term" value="P:TRAMP-dependent tRNA surveillance pathway"/>
    <property type="evidence" value="ECO:0007669"/>
    <property type="project" value="TreeGrafter"/>
</dbReference>
<dbReference type="SUPFAM" id="SSF53098">
    <property type="entry name" value="Ribonuclease H-like"/>
    <property type="match status" value="1"/>
</dbReference>
<dbReference type="EMBL" id="HG670373">
    <property type="protein sequence ID" value="CDI76378.1"/>
    <property type="molecule type" value="Genomic_DNA"/>
</dbReference>
<dbReference type="GO" id="GO:0071044">
    <property type="term" value="P:histone mRNA catabolic process"/>
    <property type="evidence" value="ECO:0007669"/>
    <property type="project" value="TreeGrafter"/>
</dbReference>
<dbReference type="GO" id="GO:0071040">
    <property type="term" value="P:nuclear polyadenylation-dependent antisense transcript catabolic process"/>
    <property type="evidence" value="ECO:0007669"/>
    <property type="project" value="TreeGrafter"/>
</dbReference>
<keyword evidence="4" id="KW-1185">Reference proteome</keyword>
<gene>
    <name evidence="3" type="ORF">EAH_00055950</name>
</gene>
<dbReference type="Gene3D" id="3.30.420.10">
    <property type="entry name" value="Ribonuclease H-like superfamily/Ribonuclease H"/>
    <property type="match status" value="1"/>
</dbReference>
<dbReference type="GO" id="GO:0000467">
    <property type="term" value="P:exonucleolytic trimming to generate mature 3'-end of 5.8S rRNA from tricistronic rRNA transcript (SSU-rRNA, 5.8S rRNA, LSU-rRNA)"/>
    <property type="evidence" value="ECO:0007669"/>
    <property type="project" value="InterPro"/>
</dbReference>
<dbReference type="GO" id="GO:0071035">
    <property type="term" value="P:nuclear polyadenylation-dependent rRNA catabolic process"/>
    <property type="evidence" value="ECO:0007669"/>
    <property type="project" value="TreeGrafter"/>
</dbReference>
<name>U6GAK5_EIMAC</name>
<feature type="non-terminal residue" evidence="3">
    <location>
        <position position="639"/>
    </location>
</feature>
<dbReference type="VEuPathDB" id="ToxoDB:EAH_00055950"/>
<dbReference type="GeneID" id="25273665"/>
<protein>
    <recommendedName>
        <fullName evidence="2">3'-5' exonuclease domain-containing protein</fullName>
    </recommendedName>
</protein>
<dbReference type="GO" id="GO:0000176">
    <property type="term" value="C:nuclear exosome (RNase complex)"/>
    <property type="evidence" value="ECO:0007669"/>
    <property type="project" value="TreeGrafter"/>
</dbReference>
<feature type="compositionally biased region" description="Low complexity" evidence="1">
    <location>
        <begin position="152"/>
        <end position="171"/>
    </location>
</feature>
<dbReference type="OrthoDB" id="352651at2759"/>
<evidence type="ECO:0000313" key="3">
    <source>
        <dbReference type="EMBL" id="CDI76378.1"/>
    </source>
</evidence>
<dbReference type="Pfam" id="PF01612">
    <property type="entry name" value="DNA_pol_A_exo1"/>
    <property type="match status" value="1"/>
</dbReference>
<evidence type="ECO:0000259" key="2">
    <source>
        <dbReference type="Pfam" id="PF01612"/>
    </source>
</evidence>
<proteinExistence type="predicted"/>
<dbReference type="Proteomes" id="UP000018050">
    <property type="component" value="Unassembled WGS sequence"/>
</dbReference>
<evidence type="ECO:0000313" key="4">
    <source>
        <dbReference type="Proteomes" id="UP000018050"/>
    </source>
</evidence>
<evidence type="ECO:0000256" key="1">
    <source>
        <dbReference type="SAM" id="MobiDB-lite"/>
    </source>
</evidence>
<dbReference type="GO" id="GO:0003727">
    <property type="term" value="F:single-stranded RNA binding"/>
    <property type="evidence" value="ECO:0007669"/>
    <property type="project" value="TreeGrafter"/>
</dbReference>
<reference evidence="3" key="1">
    <citation type="submission" date="2013-10" db="EMBL/GenBank/DDBJ databases">
        <title>Genomic analysis of the causative agents of coccidiosis in chickens.</title>
        <authorList>
            <person name="Reid A.J."/>
            <person name="Blake D."/>
            <person name="Billington K."/>
            <person name="Browne H."/>
            <person name="Dunn M."/>
            <person name="Hung S."/>
            <person name="Kawahara F."/>
            <person name="Miranda-Saavedra D."/>
            <person name="Mourier T."/>
            <person name="Nagra H."/>
            <person name="Otto T.D."/>
            <person name="Rawlings N."/>
            <person name="Sanchez A."/>
            <person name="Sanders M."/>
            <person name="Subramaniam C."/>
            <person name="Tay Y."/>
            <person name="Dear P."/>
            <person name="Doerig C."/>
            <person name="Gruber A."/>
            <person name="Parkinson J."/>
            <person name="Shirley M."/>
            <person name="Wan K.L."/>
            <person name="Berriman M."/>
            <person name="Tomley F."/>
            <person name="Pain A."/>
        </authorList>
    </citation>
    <scope>NUCLEOTIDE SEQUENCE</scope>
    <source>
        <strain evidence="3">Houghton</strain>
    </source>
</reference>
<dbReference type="GO" id="GO:0071036">
    <property type="term" value="P:nuclear polyadenylation-dependent snoRNA catabolic process"/>
    <property type="evidence" value="ECO:0007669"/>
    <property type="project" value="TreeGrafter"/>
</dbReference>
<dbReference type="PANTHER" id="PTHR12124">
    <property type="entry name" value="POLYMYOSITIS/SCLERODERMA AUTOANTIGEN-RELATED"/>
    <property type="match status" value="1"/>
</dbReference>
<accession>U6GAK5</accession>
<organism evidence="3 4">
    <name type="scientific">Eimeria acervulina</name>
    <name type="common">Coccidian parasite</name>
    <dbReference type="NCBI Taxonomy" id="5801"/>
    <lineage>
        <taxon>Eukaryota</taxon>
        <taxon>Sar</taxon>
        <taxon>Alveolata</taxon>
        <taxon>Apicomplexa</taxon>
        <taxon>Conoidasida</taxon>
        <taxon>Coccidia</taxon>
        <taxon>Eucoccidiorida</taxon>
        <taxon>Eimeriorina</taxon>
        <taxon>Eimeriidae</taxon>
        <taxon>Eimeria</taxon>
    </lineage>
</organism>
<dbReference type="InterPro" id="IPR002562">
    <property type="entry name" value="3'-5'_exonuclease_dom"/>
</dbReference>
<feature type="domain" description="3'-5' exonuclease" evidence="2">
    <location>
        <begin position="497"/>
        <end position="608"/>
    </location>
</feature>
<dbReference type="GO" id="GO:0071051">
    <property type="term" value="P:poly(A)-dependent snoRNA 3'-end processing"/>
    <property type="evidence" value="ECO:0007669"/>
    <property type="project" value="TreeGrafter"/>
</dbReference>
<dbReference type="GO" id="GO:0000175">
    <property type="term" value="F:3'-5'-RNA exonuclease activity"/>
    <property type="evidence" value="ECO:0007669"/>
    <property type="project" value="InterPro"/>
</dbReference>
<dbReference type="GO" id="GO:0071039">
    <property type="term" value="P:nuclear polyadenylation-dependent CUT catabolic process"/>
    <property type="evidence" value="ECO:0007669"/>
    <property type="project" value="TreeGrafter"/>
</dbReference>